<keyword evidence="3" id="KW-1185">Reference proteome</keyword>
<evidence type="ECO:0000313" key="2">
    <source>
        <dbReference type="EMBL" id="MDO1585119.1"/>
    </source>
</evidence>
<organism evidence="2 3">
    <name type="scientific">Rhizobium oryzicola</name>
    <dbReference type="NCBI Taxonomy" id="1232668"/>
    <lineage>
        <taxon>Bacteria</taxon>
        <taxon>Pseudomonadati</taxon>
        <taxon>Pseudomonadota</taxon>
        <taxon>Alphaproteobacteria</taxon>
        <taxon>Hyphomicrobiales</taxon>
        <taxon>Rhizobiaceae</taxon>
        <taxon>Rhizobium/Agrobacterium group</taxon>
        <taxon>Rhizobium</taxon>
    </lineage>
</organism>
<evidence type="ECO:0000313" key="3">
    <source>
        <dbReference type="Proteomes" id="UP001169006"/>
    </source>
</evidence>
<protein>
    <submittedName>
        <fullName evidence="2">Uncharacterized protein</fullName>
    </submittedName>
</protein>
<proteinExistence type="predicted"/>
<keyword evidence="1" id="KW-0472">Membrane</keyword>
<evidence type="ECO:0000256" key="1">
    <source>
        <dbReference type="SAM" id="Phobius"/>
    </source>
</evidence>
<sequence>MTSKITASGTLPITSGVQVLAKPSLSQSVRQQIRDAQRPLGRFAMGMAIVIVAFYWRHTGNW</sequence>
<dbReference type="Proteomes" id="UP001169006">
    <property type="component" value="Unassembled WGS sequence"/>
</dbReference>
<reference evidence="2" key="1">
    <citation type="journal article" date="2015" name="Int. J. Syst. Evol. Microbiol.">
        <title>Rhizobium oryzicola sp. nov., potential plant-growth-promoting endophytic bacteria isolated from rice roots.</title>
        <authorList>
            <person name="Zhang X.X."/>
            <person name="Gao J.S."/>
            <person name="Cao Y.H."/>
            <person name="Sheirdil R.A."/>
            <person name="Wang X.C."/>
            <person name="Zhang L."/>
        </authorList>
    </citation>
    <scope>NUCLEOTIDE SEQUENCE</scope>
    <source>
        <strain evidence="2">05753</strain>
    </source>
</reference>
<name>A0ABT8T2Z1_9HYPH</name>
<dbReference type="EMBL" id="JAUKWQ010000012">
    <property type="protein sequence ID" value="MDO1585119.1"/>
    <property type="molecule type" value="Genomic_DNA"/>
</dbReference>
<dbReference type="RefSeq" id="WP_302079407.1">
    <property type="nucleotide sequence ID" value="NZ_JAUKWQ010000012.1"/>
</dbReference>
<comment type="caution">
    <text evidence="2">The sequence shown here is derived from an EMBL/GenBank/DDBJ whole genome shotgun (WGS) entry which is preliminary data.</text>
</comment>
<feature type="transmembrane region" description="Helical" evidence="1">
    <location>
        <begin position="40"/>
        <end position="56"/>
    </location>
</feature>
<keyword evidence="1" id="KW-0812">Transmembrane</keyword>
<accession>A0ABT8T2Z1</accession>
<keyword evidence="1" id="KW-1133">Transmembrane helix</keyword>
<reference evidence="2" key="2">
    <citation type="submission" date="2023-07" db="EMBL/GenBank/DDBJ databases">
        <authorList>
            <person name="Sun H."/>
        </authorList>
    </citation>
    <scope>NUCLEOTIDE SEQUENCE</scope>
    <source>
        <strain evidence="2">05753</strain>
    </source>
</reference>
<gene>
    <name evidence="2" type="ORF">Q2T52_23765</name>
</gene>